<dbReference type="PROSITE" id="PS51257">
    <property type="entry name" value="PROKAR_LIPOPROTEIN"/>
    <property type="match status" value="1"/>
</dbReference>
<dbReference type="RefSeq" id="WP_012924663.1">
    <property type="nucleotide sequence ID" value="NC_013730.1"/>
</dbReference>
<gene>
    <name evidence="1" type="ordered locus">Slin_0037</name>
</gene>
<evidence type="ECO:0008006" key="3">
    <source>
        <dbReference type="Google" id="ProtNLM"/>
    </source>
</evidence>
<sequence length="173" mass="19333">MKNSYSAFAISFLMTLTSCSNVYIQSNVNRDERTDFTRILVVSNLTRANPAYLASFQTAFPQGYQVCSVSNSPLSFDSPQEAIQKQQQTCQSEVMLTIDFSRNYLSGYGKYISSNDELLLQLVNISNGKPFWKAVVTTSGSNEVSANQVVNQLIKDGIIKGNLPGQKYYRSDY</sequence>
<protein>
    <recommendedName>
        <fullName evidence="3">Lipoprotein</fullName>
    </recommendedName>
</protein>
<dbReference type="EMBL" id="CP001769">
    <property type="protein sequence ID" value="ADB36111.1"/>
    <property type="molecule type" value="Genomic_DNA"/>
</dbReference>
<dbReference type="eggNOG" id="ENOG50349I6">
    <property type="taxonomic scope" value="Bacteria"/>
</dbReference>
<name>D2QBC9_SPILD</name>
<proteinExistence type="predicted"/>
<dbReference type="Proteomes" id="UP000002028">
    <property type="component" value="Chromosome"/>
</dbReference>
<evidence type="ECO:0000313" key="1">
    <source>
        <dbReference type="EMBL" id="ADB36111.1"/>
    </source>
</evidence>
<evidence type="ECO:0000313" key="2">
    <source>
        <dbReference type="Proteomes" id="UP000002028"/>
    </source>
</evidence>
<keyword evidence="2" id="KW-1185">Reference proteome</keyword>
<organism evidence="1 2">
    <name type="scientific">Spirosoma linguale (strain ATCC 33905 / DSM 74 / LMG 10896 / Claus 1)</name>
    <dbReference type="NCBI Taxonomy" id="504472"/>
    <lineage>
        <taxon>Bacteria</taxon>
        <taxon>Pseudomonadati</taxon>
        <taxon>Bacteroidota</taxon>
        <taxon>Cytophagia</taxon>
        <taxon>Cytophagales</taxon>
        <taxon>Cytophagaceae</taxon>
        <taxon>Spirosoma</taxon>
    </lineage>
</organism>
<dbReference type="HOGENOM" id="CLU_1569723_0_0_10"/>
<dbReference type="KEGG" id="sli:Slin_0037"/>
<accession>D2QBC9</accession>
<reference evidence="1 2" key="1">
    <citation type="journal article" date="2010" name="Stand. Genomic Sci.">
        <title>Complete genome sequence of Spirosoma linguale type strain (1).</title>
        <authorList>
            <person name="Lail K."/>
            <person name="Sikorski J."/>
            <person name="Saunders E."/>
            <person name="Lapidus A."/>
            <person name="Glavina Del Rio T."/>
            <person name="Copeland A."/>
            <person name="Tice H."/>
            <person name="Cheng J.-F."/>
            <person name="Lucas S."/>
            <person name="Nolan M."/>
            <person name="Bruce D."/>
            <person name="Goodwin L."/>
            <person name="Pitluck S."/>
            <person name="Ivanova N."/>
            <person name="Mavromatis K."/>
            <person name="Ovchinnikova G."/>
            <person name="Pati A."/>
            <person name="Chen A."/>
            <person name="Palaniappan K."/>
            <person name="Land M."/>
            <person name="Hauser L."/>
            <person name="Chang Y.-J."/>
            <person name="Jeffries C.D."/>
            <person name="Chain P."/>
            <person name="Brettin T."/>
            <person name="Detter J.C."/>
            <person name="Schuetze A."/>
            <person name="Rohde M."/>
            <person name="Tindall B.J."/>
            <person name="Goeker M."/>
            <person name="Bristow J."/>
            <person name="Eisen J.A."/>
            <person name="Markowitz V."/>
            <person name="Hugenholtz P."/>
            <person name="Kyrpides N.C."/>
            <person name="Klenk H.-P."/>
            <person name="Chen F."/>
        </authorList>
    </citation>
    <scope>NUCLEOTIDE SEQUENCE [LARGE SCALE GENOMIC DNA]</scope>
    <source>
        <strain evidence="2">ATCC 33905 / DSM 74 / LMG 10896 / Claus 1</strain>
    </source>
</reference>
<dbReference type="AlphaFoldDB" id="D2QBC9"/>